<evidence type="ECO:0000313" key="1">
    <source>
        <dbReference type="EMBL" id="MBO1926900.1"/>
    </source>
</evidence>
<evidence type="ECO:0000313" key="2">
    <source>
        <dbReference type="Proteomes" id="UP000664835"/>
    </source>
</evidence>
<proteinExistence type="predicted"/>
<comment type="caution">
    <text evidence="1">The sequence shown here is derived from an EMBL/GenBank/DDBJ whole genome shotgun (WGS) entry which is preliminary data.</text>
</comment>
<gene>
    <name evidence="1" type="ORF">J3998_04865</name>
</gene>
<dbReference type="Proteomes" id="UP000664835">
    <property type="component" value="Unassembled WGS sequence"/>
</dbReference>
<keyword evidence="2" id="KW-1185">Reference proteome</keyword>
<dbReference type="EMBL" id="JAGETV010000006">
    <property type="protein sequence ID" value="MBO1926900.1"/>
    <property type="molecule type" value="Genomic_DNA"/>
</dbReference>
<protein>
    <submittedName>
        <fullName evidence="1">Uncharacterized protein</fullName>
    </submittedName>
</protein>
<organism evidence="1 2">
    <name type="scientific">Thiomicrorhabdus marina</name>
    <dbReference type="NCBI Taxonomy" id="2818442"/>
    <lineage>
        <taxon>Bacteria</taxon>
        <taxon>Pseudomonadati</taxon>
        <taxon>Pseudomonadota</taxon>
        <taxon>Gammaproteobacteria</taxon>
        <taxon>Thiotrichales</taxon>
        <taxon>Piscirickettsiaceae</taxon>
        <taxon>Thiomicrorhabdus</taxon>
    </lineage>
</organism>
<name>A0ABS3Q3J0_9GAMM</name>
<reference evidence="1 2" key="1">
    <citation type="submission" date="2021-03" db="EMBL/GenBank/DDBJ databases">
        <title>Thiomicrorhabdus sp.nov.,novel sulfur-oxidizing bacteria isolated from coastal sediment.</title>
        <authorList>
            <person name="Liu X."/>
        </authorList>
    </citation>
    <scope>NUCLEOTIDE SEQUENCE [LARGE SCALE GENOMIC DNA]</scope>
    <source>
        <strain evidence="1 2">6S2-11</strain>
    </source>
</reference>
<accession>A0ABS3Q3J0</accession>
<sequence>MVQFAQHSQLDLRQKHLAKFCFWEEFDQLLVVDARQIFPKLGVFAVPSWDKMMMDAEPISDYPAFLKPFDWPKVSELQSWLKQIPQWVQDSCKLFPNNQLKLLHYCAKYPQIFELLDHSPMLAWRLVTSGMEEPEIVALLGGKRQNLVAQLGWPGKTETVKLLRNLRLRFVNQQIAEQIETCILDPKRLDGLQQLPRINSMALSLAAGFPELIGSRLHQSLAQLPCRPMQCQAMTALLADTLQLSELLGKPQLVKNIAECRYLSEVEEHYQQTLFASLPDVSNLNLQLLGGAAKPVEHPEHLQQLSLAVQHPWHLIAERLSGRQDIVAWQEVDETDATVIWSALIEWPELTNNLAQNAQPEILKIRGSGNQLAQAKQLSDLHLWLLQQLPKAD</sequence>